<evidence type="ECO:0000313" key="2">
    <source>
        <dbReference type="EMBL" id="PIL22028.1"/>
    </source>
</evidence>
<dbReference type="AlphaFoldDB" id="A0A2G8RLD2"/>
<proteinExistence type="predicted"/>
<reference evidence="2 3" key="1">
    <citation type="submission" date="2013-09" db="EMBL/GenBank/DDBJ databases">
        <title>Genome sequencing of Phaeobacter antarcticus sp. nov. SM1211.</title>
        <authorList>
            <person name="Zhang X.-Y."/>
            <person name="Liu C."/>
            <person name="Chen X.-L."/>
            <person name="Xie B.-B."/>
            <person name="Qin Q.-L."/>
            <person name="Rong J.-C."/>
            <person name="Zhang Y.-Z."/>
        </authorList>
    </citation>
    <scope>NUCLEOTIDE SEQUENCE [LARGE SCALE GENOMIC DNA]</scope>
    <source>
        <strain evidence="2 3">SM1211</strain>
    </source>
</reference>
<keyword evidence="3" id="KW-1185">Reference proteome</keyword>
<organism evidence="2 3">
    <name type="scientific">Puniceibacterium antarcticum</name>
    <dbReference type="NCBI Taxonomy" id="1206336"/>
    <lineage>
        <taxon>Bacteria</taxon>
        <taxon>Pseudomonadati</taxon>
        <taxon>Pseudomonadota</taxon>
        <taxon>Alphaproteobacteria</taxon>
        <taxon>Rhodobacterales</taxon>
        <taxon>Paracoccaceae</taxon>
        <taxon>Puniceibacterium</taxon>
    </lineage>
</organism>
<dbReference type="Pfam" id="PF07364">
    <property type="entry name" value="DUF1485"/>
    <property type="match status" value="1"/>
</dbReference>
<dbReference type="EMBL" id="AWWI01000017">
    <property type="protein sequence ID" value="PIL22028.1"/>
    <property type="molecule type" value="Genomic_DNA"/>
</dbReference>
<dbReference type="InterPro" id="IPR015995">
    <property type="entry name" value="MlrC_N"/>
</dbReference>
<protein>
    <recommendedName>
        <fullName evidence="1">Microcystin LR degradation protein MlrC N-terminal domain-containing protein</fullName>
    </recommendedName>
</protein>
<sequence length="83" mass="9168">MVGLWITTNPAMRKLVLEMLALEREPGVLSVSLAHGFPWGDIAEATAGAWCISDGNPDQAKTVARQIAEHFWAIREDARTKHL</sequence>
<accession>A0A2G8RLD2</accession>
<feature type="domain" description="Microcystin LR degradation protein MlrC N-terminal" evidence="1">
    <location>
        <begin position="7"/>
        <end position="80"/>
    </location>
</feature>
<evidence type="ECO:0000313" key="3">
    <source>
        <dbReference type="Proteomes" id="UP000231259"/>
    </source>
</evidence>
<gene>
    <name evidence="2" type="ORF">P775_01640</name>
</gene>
<dbReference type="OrthoDB" id="9782658at2"/>
<evidence type="ECO:0000259" key="1">
    <source>
        <dbReference type="Pfam" id="PF07364"/>
    </source>
</evidence>
<dbReference type="Proteomes" id="UP000231259">
    <property type="component" value="Unassembled WGS sequence"/>
</dbReference>
<comment type="caution">
    <text evidence="2">The sequence shown here is derived from an EMBL/GenBank/DDBJ whole genome shotgun (WGS) entry which is preliminary data.</text>
</comment>
<name>A0A2G8RLD2_9RHOB</name>